<sequence length="393" mass="40750">MTPAHPSTTPAREPRRRRAPLLVALAAAVVAAPLGLAALAGDPAASAAPATPVGAVVHAGTWQRTPVPVAKGDLTAIAALSDTQAWAVGYRLKSATALEAVALRWNGTTWRQESTLPANSFPQALAVRSADDIWAVGSATEHWDGSTWTTRPLDRDPAGRVVPDAVASAPGGRAWTVGRAMSRSVKDGVPAVQLWDGTSWKRQTLPDVGTGELSGVTVVAADDVWAVGTSYTADEKTPQTALLLHWDGTAWKKITAPGPAGAHQWLTGVTALGADDIWAVGGSATGGSERPYAVHWDGTKWTTTTTPDVPDGRLRAVGRAADGTLRAVGGKGSAPVALRWNAPAERWQQTTGPGIVVRGFTTVPKSSRLWAAGIATHGDLVPAITRFSGTSGK</sequence>
<comment type="caution">
    <text evidence="1">The sequence shown here is derived from an EMBL/GenBank/DDBJ whole genome shotgun (WGS) entry which is preliminary data.</text>
</comment>
<dbReference type="Proteomes" id="UP000048965">
    <property type="component" value="Unassembled WGS sequence"/>
</dbReference>
<accession>A0A0P4RAG7</accession>
<gene>
    <name evidence="1" type="ORF">TPA0598_07_02030</name>
</gene>
<evidence type="ECO:0000313" key="2">
    <source>
        <dbReference type="Proteomes" id="UP000048965"/>
    </source>
</evidence>
<organism evidence="1 2">
    <name type="scientific">Streptomyces lydicamycinicus</name>
    <dbReference type="NCBI Taxonomy" id="1546107"/>
    <lineage>
        <taxon>Bacteria</taxon>
        <taxon>Bacillati</taxon>
        <taxon>Actinomycetota</taxon>
        <taxon>Actinomycetes</taxon>
        <taxon>Kitasatosporales</taxon>
        <taxon>Streptomycetaceae</taxon>
        <taxon>Streptomyces</taxon>
    </lineage>
</organism>
<reference evidence="2" key="1">
    <citation type="submission" date="2014-09" db="EMBL/GenBank/DDBJ databases">
        <title>Whole genome shotgun sequence of Streptomyces sp. NBRC 110027.</title>
        <authorList>
            <person name="Komaki H."/>
            <person name="Ichikawa N."/>
            <person name="Katano-Makiyama Y."/>
            <person name="Hosoyama A."/>
            <person name="Hashimoto M."/>
            <person name="Uohara A."/>
            <person name="Kitahashi Y."/>
            <person name="Ohji S."/>
            <person name="Kimura A."/>
            <person name="Yamazoe A."/>
            <person name="Igarashi Y."/>
            <person name="Fujita N."/>
        </authorList>
    </citation>
    <scope>NUCLEOTIDE SEQUENCE [LARGE SCALE GENOMIC DNA]</scope>
    <source>
        <strain evidence="2">NBRC 110027</strain>
    </source>
</reference>
<dbReference type="AlphaFoldDB" id="A0A0P4RAG7"/>
<evidence type="ECO:0000313" key="1">
    <source>
        <dbReference type="EMBL" id="GAO10479.1"/>
    </source>
</evidence>
<dbReference type="RefSeq" id="WP_042158037.1">
    <property type="nucleotide sequence ID" value="NZ_BBNO01000007.1"/>
</dbReference>
<dbReference type="SUPFAM" id="SSF50965">
    <property type="entry name" value="Galactose oxidase, central domain"/>
    <property type="match status" value="2"/>
</dbReference>
<dbReference type="InterPro" id="IPR011043">
    <property type="entry name" value="Gal_Oxase/kelch_b-propeller"/>
</dbReference>
<keyword evidence="2" id="KW-1185">Reference proteome</keyword>
<protein>
    <submittedName>
        <fullName evidence="1">Uncharacterized protein</fullName>
    </submittedName>
</protein>
<reference evidence="1 2" key="2">
    <citation type="journal article" date="2015" name="Stand. Genomic Sci.">
        <title>Draft genome sequence of marine-derived Streptomyces sp. TP-A0598, a producer of anti-MRSA antibiotic lydicamycins.</title>
        <authorList>
            <person name="Komaki H."/>
            <person name="Ichikawa N."/>
            <person name="Hosoyama A."/>
            <person name="Fujita N."/>
            <person name="Igarashi Y."/>
        </authorList>
    </citation>
    <scope>NUCLEOTIDE SEQUENCE [LARGE SCALE GENOMIC DNA]</scope>
    <source>
        <strain evidence="1 2">NBRC 110027</strain>
    </source>
</reference>
<name>A0A0P4RAG7_9ACTN</name>
<proteinExistence type="predicted"/>
<dbReference type="EMBL" id="BBNO01000007">
    <property type="protein sequence ID" value="GAO10479.1"/>
    <property type="molecule type" value="Genomic_DNA"/>
</dbReference>
<dbReference type="OrthoDB" id="3454650at2"/>